<dbReference type="PANTHER" id="PTHR35218:SF7">
    <property type="entry name" value="ENDONUCLEASE_EXONUCLEASE_PHOSPHATASE"/>
    <property type="match status" value="1"/>
</dbReference>
<keyword evidence="3" id="KW-1185">Reference proteome</keyword>
<feature type="domain" description="Endonuclease/exonuclease/phosphatase" evidence="1">
    <location>
        <begin position="1"/>
        <end position="201"/>
    </location>
</feature>
<dbReference type="Gene3D" id="3.60.10.10">
    <property type="entry name" value="Endonuclease/exonuclease/phosphatase"/>
    <property type="match status" value="1"/>
</dbReference>
<dbReference type="GO" id="GO:0003824">
    <property type="term" value="F:catalytic activity"/>
    <property type="evidence" value="ECO:0007669"/>
    <property type="project" value="InterPro"/>
</dbReference>
<gene>
    <name evidence="2" type="ORF">Dsin_005844</name>
</gene>
<sequence>MTWNIRGLGKREKISIVRSLVSKHKPTLLFIQETKLSSFDCGLINSLEGYVLTRGVGVNAIGSARGLLSLWNEYLFLVKACIPNQRCIILAGELLKIRMDVAFCNVYVANVESERKELWEFISTSQNAFLMRWCIGGNFNTVLDPSERRGGESAMVSIKNFSSFVSKAKVVDIPLRGIYFTWTTYRERESRVRLDRFLISPLILSQLLNLFQIGLSGTLSSLNVMLIGEKKED</sequence>
<organism evidence="2 3">
    <name type="scientific">Dipteronia sinensis</name>
    <dbReference type="NCBI Taxonomy" id="43782"/>
    <lineage>
        <taxon>Eukaryota</taxon>
        <taxon>Viridiplantae</taxon>
        <taxon>Streptophyta</taxon>
        <taxon>Embryophyta</taxon>
        <taxon>Tracheophyta</taxon>
        <taxon>Spermatophyta</taxon>
        <taxon>Magnoliopsida</taxon>
        <taxon>eudicotyledons</taxon>
        <taxon>Gunneridae</taxon>
        <taxon>Pentapetalae</taxon>
        <taxon>rosids</taxon>
        <taxon>malvids</taxon>
        <taxon>Sapindales</taxon>
        <taxon>Sapindaceae</taxon>
        <taxon>Hippocastanoideae</taxon>
        <taxon>Acereae</taxon>
        <taxon>Dipteronia</taxon>
    </lineage>
</organism>
<dbReference type="SUPFAM" id="SSF56219">
    <property type="entry name" value="DNase I-like"/>
    <property type="match status" value="1"/>
</dbReference>
<evidence type="ECO:0000259" key="1">
    <source>
        <dbReference type="Pfam" id="PF03372"/>
    </source>
</evidence>
<dbReference type="PANTHER" id="PTHR35218">
    <property type="entry name" value="RNASE H DOMAIN-CONTAINING PROTEIN"/>
    <property type="match status" value="1"/>
</dbReference>
<protein>
    <recommendedName>
        <fullName evidence="1">Endonuclease/exonuclease/phosphatase domain-containing protein</fullName>
    </recommendedName>
</protein>
<dbReference type="Proteomes" id="UP001281410">
    <property type="component" value="Unassembled WGS sequence"/>
</dbReference>
<evidence type="ECO:0000313" key="3">
    <source>
        <dbReference type="Proteomes" id="UP001281410"/>
    </source>
</evidence>
<name>A0AAE0EFK9_9ROSI</name>
<dbReference type="InterPro" id="IPR005135">
    <property type="entry name" value="Endo/exonuclease/phosphatase"/>
</dbReference>
<accession>A0AAE0EFK9</accession>
<proteinExistence type="predicted"/>
<comment type="caution">
    <text evidence="2">The sequence shown here is derived from an EMBL/GenBank/DDBJ whole genome shotgun (WGS) entry which is preliminary data.</text>
</comment>
<dbReference type="EMBL" id="JANJYJ010000002">
    <property type="protein sequence ID" value="KAK3225982.1"/>
    <property type="molecule type" value="Genomic_DNA"/>
</dbReference>
<dbReference type="Pfam" id="PF03372">
    <property type="entry name" value="Exo_endo_phos"/>
    <property type="match status" value="1"/>
</dbReference>
<evidence type="ECO:0000313" key="2">
    <source>
        <dbReference type="EMBL" id="KAK3225982.1"/>
    </source>
</evidence>
<reference evidence="2" key="1">
    <citation type="journal article" date="2023" name="Plant J.">
        <title>Genome sequences and population genomics provide insights into the demographic history, inbreeding, and mutation load of two 'living fossil' tree species of Dipteronia.</title>
        <authorList>
            <person name="Feng Y."/>
            <person name="Comes H.P."/>
            <person name="Chen J."/>
            <person name="Zhu S."/>
            <person name="Lu R."/>
            <person name="Zhang X."/>
            <person name="Li P."/>
            <person name="Qiu J."/>
            <person name="Olsen K.M."/>
            <person name="Qiu Y."/>
        </authorList>
    </citation>
    <scope>NUCLEOTIDE SEQUENCE</scope>
    <source>
        <strain evidence="2">NBL</strain>
    </source>
</reference>
<dbReference type="AlphaFoldDB" id="A0AAE0EFK9"/>
<dbReference type="InterPro" id="IPR036691">
    <property type="entry name" value="Endo/exonu/phosph_ase_sf"/>
</dbReference>